<sequence length="533" mass="61483">MMAQKRQHLHELLKEDQEPFRLKNYIADRRCQLKGASAVASSQKTQIQVKKRKPISQTTKFPSSFCKNVCFFSFHDSPADPRKSPLFEFPSPAKGAKSPCRSPNKIFLQVPARTAALLLEAALRVQKQSSKQKTQNKKNAFGLFGSLRRKLTNRNIIRKGGEGSGSGVKVSVKDILRWDSSVGRTKASNDKKMEDKSSFEIIASEMRLSRSCSTGVWSESDEDNNSLDLELETSCSSHSNDFEEQEIESADFASCDEKRLSESPFRFVLQTSPSPGRRTPDFTSPEPSPIRHKKEEQENHEIEIIKKFQGEAEDEEEEKEQCSPVSVLDPPFEDDDEGHGDEVEDVYDLECSYAIVQRAKKQLLHKLRRFEKLAELDPVELEKRILEQEQDYNENDTYDLEQEEEFENYEPASPDGEKEVDEFVKEVLSKSNFYHVRRIPEDMKRLVVDLIAEEEQEQSWSNDKEAVVKRVCRRLESWKEVESNTIDMMVEHDLRREHDGWRRRQELVGDTALEIEFGIFGLLMEELSEELVV</sequence>
<feature type="domain" description="DUF4378" evidence="2">
    <location>
        <begin position="456"/>
        <end position="526"/>
    </location>
</feature>
<dbReference type="AlphaFoldDB" id="A0AAP0M1A2"/>
<evidence type="ECO:0000259" key="2">
    <source>
        <dbReference type="Pfam" id="PF14309"/>
    </source>
</evidence>
<organism evidence="3 4">
    <name type="scientific">Citrus x changshan-huyou</name>
    <dbReference type="NCBI Taxonomy" id="2935761"/>
    <lineage>
        <taxon>Eukaryota</taxon>
        <taxon>Viridiplantae</taxon>
        <taxon>Streptophyta</taxon>
        <taxon>Embryophyta</taxon>
        <taxon>Tracheophyta</taxon>
        <taxon>Spermatophyta</taxon>
        <taxon>Magnoliopsida</taxon>
        <taxon>eudicotyledons</taxon>
        <taxon>Gunneridae</taxon>
        <taxon>Pentapetalae</taxon>
        <taxon>rosids</taxon>
        <taxon>malvids</taxon>
        <taxon>Sapindales</taxon>
        <taxon>Rutaceae</taxon>
        <taxon>Aurantioideae</taxon>
        <taxon>Citrus</taxon>
    </lineage>
</organism>
<feature type="region of interest" description="Disordered" evidence="1">
    <location>
        <begin position="268"/>
        <end position="341"/>
    </location>
</feature>
<name>A0AAP0M1A2_9ROSI</name>
<evidence type="ECO:0000256" key="1">
    <source>
        <dbReference type="SAM" id="MobiDB-lite"/>
    </source>
</evidence>
<keyword evidence="4" id="KW-1185">Reference proteome</keyword>
<dbReference type="InterPro" id="IPR025486">
    <property type="entry name" value="DUF4378"/>
</dbReference>
<dbReference type="Pfam" id="PF14309">
    <property type="entry name" value="DUF4378"/>
    <property type="match status" value="1"/>
</dbReference>
<evidence type="ECO:0000313" key="4">
    <source>
        <dbReference type="Proteomes" id="UP001428341"/>
    </source>
</evidence>
<protein>
    <recommendedName>
        <fullName evidence="2">DUF4378 domain-containing protein</fullName>
    </recommendedName>
</protein>
<feature type="compositionally biased region" description="Acidic residues" evidence="1">
    <location>
        <begin position="331"/>
        <end position="341"/>
    </location>
</feature>
<dbReference type="EMBL" id="JBCGBO010000006">
    <property type="protein sequence ID" value="KAK9194207.1"/>
    <property type="molecule type" value="Genomic_DNA"/>
</dbReference>
<dbReference type="PANTHER" id="PTHR33623">
    <property type="entry name" value="OS04G0572500 PROTEIN"/>
    <property type="match status" value="1"/>
</dbReference>
<dbReference type="PANTHER" id="PTHR33623:SF5">
    <property type="entry name" value="HISTONE-LYSINE N-METHYLTRANSFERASE SETD1B-LIKE PROTEIN"/>
    <property type="match status" value="1"/>
</dbReference>
<comment type="caution">
    <text evidence="3">The sequence shown here is derived from an EMBL/GenBank/DDBJ whole genome shotgun (WGS) entry which is preliminary data.</text>
</comment>
<evidence type="ECO:0000313" key="3">
    <source>
        <dbReference type="EMBL" id="KAK9194207.1"/>
    </source>
</evidence>
<feature type="compositionally biased region" description="Basic and acidic residues" evidence="1">
    <location>
        <begin position="293"/>
        <end position="310"/>
    </location>
</feature>
<dbReference type="Proteomes" id="UP001428341">
    <property type="component" value="Unassembled WGS sequence"/>
</dbReference>
<reference evidence="3 4" key="1">
    <citation type="submission" date="2024-05" db="EMBL/GenBank/DDBJ databases">
        <title>Haplotype-resolved chromosome-level genome assembly of Huyou (Citrus changshanensis).</title>
        <authorList>
            <person name="Miao C."/>
            <person name="Chen W."/>
            <person name="Wu Y."/>
            <person name="Wang L."/>
            <person name="Zhao S."/>
            <person name="Grierson D."/>
            <person name="Xu C."/>
            <person name="Chen K."/>
        </authorList>
    </citation>
    <scope>NUCLEOTIDE SEQUENCE [LARGE SCALE GENOMIC DNA]</scope>
    <source>
        <strain evidence="3">01-14</strain>
        <tissue evidence="3">Leaf</tissue>
    </source>
</reference>
<accession>A0AAP0M1A2</accession>
<proteinExistence type="predicted"/>
<gene>
    <name evidence="3" type="ORF">WN944_004910</name>
</gene>